<dbReference type="InterPro" id="IPR013087">
    <property type="entry name" value="Znf_C2H2_type"/>
</dbReference>
<accession>G0NJW9</accession>
<keyword evidence="4" id="KW-0862">Zinc</keyword>
<dbReference type="PROSITE" id="PS50157">
    <property type="entry name" value="ZINC_FINGER_C2H2_2"/>
    <property type="match status" value="2"/>
</dbReference>
<evidence type="ECO:0000313" key="9">
    <source>
        <dbReference type="Proteomes" id="UP000008068"/>
    </source>
</evidence>
<dbReference type="InParanoid" id="G0NJW9"/>
<dbReference type="STRING" id="135651.G0NJW9"/>
<dbReference type="FunCoup" id="G0NJW9">
    <property type="interactions" value="326"/>
</dbReference>
<proteinExistence type="predicted"/>
<dbReference type="HOGENOM" id="CLU_098401_0_0_1"/>
<evidence type="ECO:0000313" key="8">
    <source>
        <dbReference type="EMBL" id="EGT32689.1"/>
    </source>
</evidence>
<dbReference type="InterPro" id="IPR036236">
    <property type="entry name" value="Znf_C2H2_sf"/>
</dbReference>
<dbReference type="eggNOG" id="KOG1721">
    <property type="taxonomic scope" value="Eukaryota"/>
</dbReference>
<evidence type="ECO:0000259" key="7">
    <source>
        <dbReference type="PROSITE" id="PS50157"/>
    </source>
</evidence>
<evidence type="ECO:0000256" key="4">
    <source>
        <dbReference type="ARBA" id="ARBA00022833"/>
    </source>
</evidence>
<evidence type="ECO:0000256" key="3">
    <source>
        <dbReference type="ARBA" id="ARBA00022771"/>
    </source>
</evidence>
<dbReference type="SUPFAM" id="SSF57667">
    <property type="entry name" value="beta-beta-alpha zinc fingers"/>
    <property type="match status" value="1"/>
</dbReference>
<dbReference type="AlphaFoldDB" id="G0NJW9"/>
<feature type="domain" description="C2H2-type" evidence="7">
    <location>
        <begin position="18"/>
        <end position="41"/>
    </location>
</feature>
<dbReference type="OrthoDB" id="6359816at2759"/>
<dbReference type="GO" id="GO:0008270">
    <property type="term" value="F:zinc ion binding"/>
    <property type="evidence" value="ECO:0007669"/>
    <property type="project" value="UniProtKB-KW"/>
</dbReference>
<feature type="compositionally biased region" description="Low complexity" evidence="6">
    <location>
        <begin position="206"/>
        <end position="216"/>
    </location>
</feature>
<evidence type="ECO:0000256" key="6">
    <source>
        <dbReference type="SAM" id="MobiDB-lite"/>
    </source>
</evidence>
<name>G0NJW9_CAEBE</name>
<keyword evidence="1" id="KW-0479">Metal-binding</keyword>
<feature type="domain" description="C2H2-type" evidence="7">
    <location>
        <begin position="73"/>
        <end position="101"/>
    </location>
</feature>
<gene>
    <name evidence="8" type="ORF">CAEBREN_06186</name>
</gene>
<dbReference type="PROSITE" id="PS00028">
    <property type="entry name" value="ZINC_FINGER_C2H2_1"/>
    <property type="match status" value="1"/>
</dbReference>
<sequence length="262" mass="28561">MSRLLEKDLKRPDLKGVFECRMCGQKFLHAASLRRHRLTYHINGLTCQLCNKGIQNETVKQHMQREHGLKTVYTCGCCNWTFLDKSQFHRHTKAIKETGQPGDVVAIVVSGVAPGSLSQDVQKPPSPVHAPPLNPTVLNLLAEFIRTQSFVSAAEEPTAPAFIAQDGSMMFPTLGMLLQAAISSGAPRNNTEDKENVPLINTEQQSTSSMSSPSDSRNGPLSISTASSTSGPRTSMVQKGPNKRKSIDDFCLQLSAKRAANS</sequence>
<dbReference type="PANTHER" id="PTHR24379">
    <property type="entry name" value="KRAB AND ZINC FINGER DOMAIN-CONTAINING"/>
    <property type="match status" value="1"/>
</dbReference>
<feature type="compositionally biased region" description="Polar residues" evidence="6">
    <location>
        <begin position="217"/>
        <end position="237"/>
    </location>
</feature>
<keyword evidence="2" id="KW-0677">Repeat</keyword>
<protein>
    <recommendedName>
        <fullName evidence="7">C2H2-type domain-containing protein</fullName>
    </recommendedName>
</protein>
<feature type="region of interest" description="Disordered" evidence="6">
    <location>
        <begin position="186"/>
        <end position="249"/>
    </location>
</feature>
<keyword evidence="3 5" id="KW-0863">Zinc-finger</keyword>
<dbReference type="EMBL" id="GL379897">
    <property type="protein sequence ID" value="EGT32689.1"/>
    <property type="molecule type" value="Genomic_DNA"/>
</dbReference>
<dbReference type="SMART" id="SM00355">
    <property type="entry name" value="ZnF_C2H2"/>
    <property type="match status" value="3"/>
</dbReference>
<evidence type="ECO:0000256" key="5">
    <source>
        <dbReference type="PROSITE-ProRule" id="PRU00042"/>
    </source>
</evidence>
<dbReference type="Proteomes" id="UP000008068">
    <property type="component" value="Unassembled WGS sequence"/>
</dbReference>
<reference evidence="9" key="1">
    <citation type="submission" date="2011-07" db="EMBL/GenBank/DDBJ databases">
        <authorList>
            <consortium name="Caenorhabditis brenneri Sequencing and Analysis Consortium"/>
            <person name="Wilson R.K."/>
        </authorList>
    </citation>
    <scope>NUCLEOTIDE SEQUENCE [LARGE SCALE GENOMIC DNA]</scope>
    <source>
        <strain evidence="9">PB2801</strain>
    </source>
</reference>
<evidence type="ECO:0000256" key="2">
    <source>
        <dbReference type="ARBA" id="ARBA00022737"/>
    </source>
</evidence>
<organism evidence="9">
    <name type="scientific">Caenorhabditis brenneri</name>
    <name type="common">Nematode worm</name>
    <dbReference type="NCBI Taxonomy" id="135651"/>
    <lineage>
        <taxon>Eukaryota</taxon>
        <taxon>Metazoa</taxon>
        <taxon>Ecdysozoa</taxon>
        <taxon>Nematoda</taxon>
        <taxon>Chromadorea</taxon>
        <taxon>Rhabditida</taxon>
        <taxon>Rhabditina</taxon>
        <taxon>Rhabditomorpha</taxon>
        <taxon>Rhabditoidea</taxon>
        <taxon>Rhabditidae</taxon>
        <taxon>Peloderinae</taxon>
        <taxon>Caenorhabditis</taxon>
    </lineage>
</organism>
<dbReference type="PANTHER" id="PTHR24379:SF121">
    <property type="entry name" value="C2H2-TYPE DOMAIN-CONTAINING PROTEIN"/>
    <property type="match status" value="1"/>
</dbReference>
<dbReference type="Gene3D" id="3.30.160.60">
    <property type="entry name" value="Classic Zinc Finger"/>
    <property type="match status" value="1"/>
</dbReference>
<keyword evidence="9" id="KW-1185">Reference proteome</keyword>
<evidence type="ECO:0000256" key="1">
    <source>
        <dbReference type="ARBA" id="ARBA00022723"/>
    </source>
</evidence>